<gene>
    <name evidence="3" type="ORF">B0I35DRAFT_125977</name>
</gene>
<accession>A0A8K0WVE6</accession>
<reference evidence="3" key="1">
    <citation type="journal article" date="2021" name="Nat. Commun.">
        <title>Genetic determinants of endophytism in the Arabidopsis root mycobiome.</title>
        <authorList>
            <person name="Mesny F."/>
            <person name="Miyauchi S."/>
            <person name="Thiergart T."/>
            <person name="Pickel B."/>
            <person name="Atanasova L."/>
            <person name="Karlsson M."/>
            <person name="Huettel B."/>
            <person name="Barry K.W."/>
            <person name="Haridas S."/>
            <person name="Chen C."/>
            <person name="Bauer D."/>
            <person name="Andreopoulos W."/>
            <person name="Pangilinan J."/>
            <person name="LaButti K."/>
            <person name="Riley R."/>
            <person name="Lipzen A."/>
            <person name="Clum A."/>
            <person name="Drula E."/>
            <person name="Henrissat B."/>
            <person name="Kohler A."/>
            <person name="Grigoriev I.V."/>
            <person name="Martin F.M."/>
            <person name="Hacquard S."/>
        </authorList>
    </citation>
    <scope>NUCLEOTIDE SEQUENCE</scope>
    <source>
        <strain evidence="3">MPI-CAGE-CH-0235</strain>
    </source>
</reference>
<sequence length="244" mass="26369">MKHSNIAAAALLPMVSARLVDRQDGGNNDDSSGRADVCYPAFEESDDTRPPCVMIDIIESACQPNGTSSLHYEAHAACMCTGSFFDDWLGCQDCLVGHGYRSERDRAFWGNVISSASNALCTGVPTAAFQELFVSVQESVPAVTTGNTRSSDRFSSSTDVGLYYTATEPQGPGPITGDLTSATAESTAGADPTRTTGSETTTRTPRRLMRMRMRMRVTLPTQATTLLQLPLLRQAWPWPSLEQC</sequence>
<comment type="caution">
    <text evidence="3">The sequence shown here is derived from an EMBL/GenBank/DDBJ whole genome shotgun (WGS) entry which is preliminary data.</text>
</comment>
<evidence type="ECO:0000256" key="2">
    <source>
        <dbReference type="SAM" id="SignalP"/>
    </source>
</evidence>
<feature type="region of interest" description="Disordered" evidence="1">
    <location>
        <begin position="165"/>
        <end position="207"/>
    </location>
</feature>
<name>A0A8K0WVE6_9HYPO</name>
<protein>
    <submittedName>
        <fullName evidence="3">Uncharacterized protein</fullName>
    </submittedName>
</protein>
<feature type="compositionally biased region" description="Low complexity" evidence="1">
    <location>
        <begin position="193"/>
        <end position="203"/>
    </location>
</feature>
<dbReference type="OrthoDB" id="4331875at2759"/>
<dbReference type="Proteomes" id="UP000813444">
    <property type="component" value="Unassembled WGS sequence"/>
</dbReference>
<evidence type="ECO:0000313" key="4">
    <source>
        <dbReference type="Proteomes" id="UP000813444"/>
    </source>
</evidence>
<evidence type="ECO:0000313" key="3">
    <source>
        <dbReference type="EMBL" id="KAH7326103.1"/>
    </source>
</evidence>
<keyword evidence="2" id="KW-0732">Signal</keyword>
<organism evidence="3 4">
    <name type="scientific">Stachybotrys elegans</name>
    <dbReference type="NCBI Taxonomy" id="80388"/>
    <lineage>
        <taxon>Eukaryota</taxon>
        <taxon>Fungi</taxon>
        <taxon>Dikarya</taxon>
        <taxon>Ascomycota</taxon>
        <taxon>Pezizomycotina</taxon>
        <taxon>Sordariomycetes</taxon>
        <taxon>Hypocreomycetidae</taxon>
        <taxon>Hypocreales</taxon>
        <taxon>Stachybotryaceae</taxon>
        <taxon>Stachybotrys</taxon>
    </lineage>
</organism>
<dbReference type="AlphaFoldDB" id="A0A8K0WVE6"/>
<keyword evidence="4" id="KW-1185">Reference proteome</keyword>
<evidence type="ECO:0000256" key="1">
    <source>
        <dbReference type="SAM" id="MobiDB-lite"/>
    </source>
</evidence>
<feature type="signal peptide" evidence="2">
    <location>
        <begin position="1"/>
        <end position="17"/>
    </location>
</feature>
<dbReference type="EMBL" id="JAGPNK010000002">
    <property type="protein sequence ID" value="KAH7326103.1"/>
    <property type="molecule type" value="Genomic_DNA"/>
</dbReference>
<proteinExistence type="predicted"/>
<feature type="chain" id="PRO_5035422313" evidence="2">
    <location>
        <begin position="18"/>
        <end position="244"/>
    </location>
</feature>